<name>A0ABN7G954_9GAMM</name>
<dbReference type="Proteomes" id="UP000626656">
    <property type="component" value="Unassembled WGS sequence"/>
</dbReference>
<evidence type="ECO:0000313" key="1">
    <source>
        <dbReference type="EMBL" id="CAB5497038.1"/>
    </source>
</evidence>
<organism evidence="1 2">
    <name type="scientific">Bathymodiolus thermophilus thioautotrophic gill symbiont</name>
    <dbReference type="NCBI Taxonomy" id="2360"/>
    <lineage>
        <taxon>Bacteria</taxon>
        <taxon>Pseudomonadati</taxon>
        <taxon>Pseudomonadota</taxon>
        <taxon>Gammaproteobacteria</taxon>
        <taxon>sulfur-oxidizing symbionts</taxon>
    </lineage>
</organism>
<dbReference type="Gene3D" id="1.10.10.10">
    <property type="entry name" value="Winged helix-like DNA-binding domain superfamily/Winged helix DNA-binding domain"/>
    <property type="match status" value="1"/>
</dbReference>
<reference evidence="1 2" key="1">
    <citation type="submission" date="2020-05" db="EMBL/GenBank/DDBJ databases">
        <authorList>
            <person name="Petersen J."/>
            <person name="Sayavedra L."/>
        </authorList>
    </citation>
    <scope>NUCLEOTIDE SEQUENCE [LARGE SCALE GENOMIC DNA]</scope>
    <source>
        <strain evidence="1">B azoricus SOX ET2 1586I</strain>
    </source>
</reference>
<sequence>MQRKKLLDLLTEYYNQQGGRTFSLKQLNKYYQDYSIIGINGNTPQATIRRLLQELRNNNMLTFLPEQGFYTLGGKNLDFLWFFQILSG</sequence>
<gene>
    <name evidence="1" type="ORF">AZO1586I_104</name>
</gene>
<dbReference type="EMBL" id="CAHJWF010000034">
    <property type="protein sequence ID" value="CAB5497038.1"/>
    <property type="molecule type" value="Genomic_DNA"/>
</dbReference>
<dbReference type="InterPro" id="IPR036388">
    <property type="entry name" value="WH-like_DNA-bd_sf"/>
</dbReference>
<protein>
    <recommendedName>
        <fullName evidence="3">Dam-replacing protein HTH domain-containing protein</fullName>
    </recommendedName>
</protein>
<keyword evidence="2" id="KW-1185">Reference proteome</keyword>
<proteinExistence type="predicted"/>
<evidence type="ECO:0000313" key="2">
    <source>
        <dbReference type="Proteomes" id="UP000626656"/>
    </source>
</evidence>
<dbReference type="RefSeq" id="WP_202775983.1">
    <property type="nucleotide sequence ID" value="NZ_CAHJWF010000034.1"/>
</dbReference>
<comment type="caution">
    <text evidence="1">The sequence shown here is derived from an EMBL/GenBank/DDBJ whole genome shotgun (WGS) entry which is preliminary data.</text>
</comment>
<accession>A0ABN7G954</accession>
<evidence type="ECO:0008006" key="3">
    <source>
        <dbReference type="Google" id="ProtNLM"/>
    </source>
</evidence>